<dbReference type="PANTHER" id="PTHR31061">
    <property type="entry name" value="LD22376P"/>
    <property type="match status" value="1"/>
</dbReference>
<name>A0A1H3TV62_9BACT</name>
<feature type="transmembrane region" description="Helical" evidence="1">
    <location>
        <begin position="12"/>
        <end position="29"/>
    </location>
</feature>
<feature type="transmembrane region" description="Helical" evidence="1">
    <location>
        <begin position="345"/>
        <end position="370"/>
    </location>
</feature>
<sequence>MENKRLVSLDAFRGFTIAAMILVNFPGDWNYVFSPLRHSEWWGITFTDVIAPFFLFTVGVSIALAYSKRLEAGNKPQEMYKKLFIRAIKIFMVGMILNLGPSQGFDSQVDDFGILANFSWEEVRWAGTLQRISIVFLVCGFLFLHTSWRMQAAIGAMVLVLYSLAMLLIPTPGYDKAMLEPGVNLAAWVDQQLLPGKMWRGTWDPEGILSTFPSIVTGITGLIVGRLLLTKQPIEAKVKTLLFSGFISFIIGIVLTWNFGLNENLWTPSFVLFTSGMAAMTLASSIYVIDMGSNQNWAQFGVVYGMNAITVYVLADLLAIIFYYLSFGEHSLNAHFFNAFTSIGIAPKVVSLLYASIFVGINFIPAWFLFKRKIFIKL</sequence>
<organism evidence="3 4">
    <name type="scientific">Rhodonellum ikkaensis</name>
    <dbReference type="NCBI Taxonomy" id="336829"/>
    <lineage>
        <taxon>Bacteria</taxon>
        <taxon>Pseudomonadati</taxon>
        <taxon>Bacteroidota</taxon>
        <taxon>Cytophagia</taxon>
        <taxon>Cytophagales</taxon>
        <taxon>Cytophagaceae</taxon>
        <taxon>Rhodonellum</taxon>
    </lineage>
</organism>
<feature type="transmembrane region" description="Helical" evidence="1">
    <location>
        <begin position="301"/>
        <end position="325"/>
    </location>
</feature>
<accession>A0A1H3TV62</accession>
<dbReference type="Pfam" id="PF07786">
    <property type="entry name" value="HGSNAT_cat"/>
    <property type="match status" value="1"/>
</dbReference>
<keyword evidence="1" id="KW-0472">Membrane</keyword>
<feature type="transmembrane region" description="Helical" evidence="1">
    <location>
        <begin position="87"/>
        <end position="105"/>
    </location>
</feature>
<keyword evidence="1" id="KW-0812">Transmembrane</keyword>
<proteinExistence type="predicted"/>
<dbReference type="PANTHER" id="PTHR31061:SF24">
    <property type="entry name" value="LD22376P"/>
    <property type="match status" value="1"/>
</dbReference>
<feature type="domain" description="Heparan-alpha-glucosaminide N-acetyltransferase catalytic" evidence="2">
    <location>
        <begin position="5"/>
        <end position="160"/>
    </location>
</feature>
<keyword evidence="3" id="KW-0012">Acyltransferase</keyword>
<dbReference type="InterPro" id="IPR012429">
    <property type="entry name" value="HGSNAT_cat"/>
</dbReference>
<dbReference type="Proteomes" id="UP000199663">
    <property type="component" value="Unassembled WGS sequence"/>
</dbReference>
<feature type="transmembrane region" description="Helical" evidence="1">
    <location>
        <begin position="265"/>
        <end position="289"/>
    </location>
</feature>
<keyword evidence="4" id="KW-1185">Reference proteome</keyword>
<keyword evidence="1" id="KW-1133">Transmembrane helix</keyword>
<feature type="transmembrane region" description="Helical" evidence="1">
    <location>
        <begin position="125"/>
        <end position="144"/>
    </location>
</feature>
<dbReference type="RefSeq" id="WP_019600312.1">
    <property type="nucleotide sequence ID" value="NZ_FNQC01000022.1"/>
</dbReference>
<feature type="transmembrane region" description="Helical" evidence="1">
    <location>
        <begin position="241"/>
        <end position="259"/>
    </location>
</feature>
<feature type="transmembrane region" description="Helical" evidence="1">
    <location>
        <begin position="208"/>
        <end position="229"/>
    </location>
</feature>
<dbReference type="EMBL" id="FNQC01000022">
    <property type="protein sequence ID" value="SDZ54123.1"/>
    <property type="molecule type" value="Genomic_DNA"/>
</dbReference>
<dbReference type="GO" id="GO:0016746">
    <property type="term" value="F:acyltransferase activity"/>
    <property type="evidence" value="ECO:0007669"/>
    <property type="project" value="UniProtKB-KW"/>
</dbReference>
<feature type="transmembrane region" description="Helical" evidence="1">
    <location>
        <begin position="151"/>
        <end position="169"/>
    </location>
</feature>
<gene>
    <name evidence="3" type="ORF">SAMN05444412_12212</name>
</gene>
<comment type="caution">
    <text evidence="3">The sequence shown here is derived from an EMBL/GenBank/DDBJ whole genome shotgun (WGS) entry which is preliminary data.</text>
</comment>
<evidence type="ECO:0000313" key="3">
    <source>
        <dbReference type="EMBL" id="SDZ54123.1"/>
    </source>
</evidence>
<keyword evidence="3" id="KW-0808">Transferase</keyword>
<feature type="transmembrane region" description="Helical" evidence="1">
    <location>
        <begin position="41"/>
        <end position="66"/>
    </location>
</feature>
<evidence type="ECO:0000256" key="1">
    <source>
        <dbReference type="SAM" id="Phobius"/>
    </source>
</evidence>
<evidence type="ECO:0000259" key="2">
    <source>
        <dbReference type="Pfam" id="PF07786"/>
    </source>
</evidence>
<evidence type="ECO:0000313" key="4">
    <source>
        <dbReference type="Proteomes" id="UP000199663"/>
    </source>
</evidence>
<reference evidence="3 4" key="1">
    <citation type="submission" date="2016-10" db="EMBL/GenBank/DDBJ databases">
        <authorList>
            <person name="Varghese N."/>
            <person name="Submissions S."/>
        </authorList>
    </citation>
    <scope>NUCLEOTIDE SEQUENCE [LARGE SCALE GENOMIC DNA]</scope>
    <source>
        <strain evidence="3 4">DSM 17997</strain>
    </source>
</reference>
<protein>
    <submittedName>
        <fullName evidence="3">Predicted acyltransferase</fullName>
    </submittedName>
</protein>